<reference evidence="1 2" key="1">
    <citation type="submission" date="2016-02" db="EMBL/GenBank/DDBJ databases">
        <title>Corynebacterium glutamicum N24 whole genome sequencing project.</title>
        <authorList>
            <person name="Matsutani M."/>
            <person name="Nangtapong N."/>
            <person name="Yakushi T."/>
            <person name="Matsushita K."/>
        </authorList>
    </citation>
    <scope>NUCLEOTIDE SEQUENCE [LARGE SCALE GENOMIC DNA]</scope>
    <source>
        <strain evidence="1 2">N24</strain>
    </source>
</reference>
<dbReference type="RefSeq" id="WP_096456399.1">
    <property type="nucleotide sequence ID" value="NZ_AP017369.1"/>
</dbReference>
<keyword evidence="2" id="KW-1185">Reference proteome</keyword>
<dbReference type="KEGG" id="csur:N24_1860"/>
<dbReference type="EMBL" id="AP017369">
    <property type="protein sequence ID" value="BAU96122.1"/>
    <property type="molecule type" value="Genomic_DNA"/>
</dbReference>
<evidence type="ECO:0000313" key="2">
    <source>
        <dbReference type="Proteomes" id="UP000218244"/>
    </source>
</evidence>
<evidence type="ECO:0000313" key="1">
    <source>
        <dbReference type="EMBL" id="BAU96122.1"/>
    </source>
</evidence>
<dbReference type="AlphaFoldDB" id="A0A161J8G0"/>
<organism evidence="1 2">
    <name type="scientific">Corynebacterium suranareeae</name>
    <dbReference type="NCBI Taxonomy" id="2506452"/>
    <lineage>
        <taxon>Bacteria</taxon>
        <taxon>Bacillati</taxon>
        <taxon>Actinomycetota</taxon>
        <taxon>Actinomycetes</taxon>
        <taxon>Mycobacteriales</taxon>
        <taxon>Corynebacteriaceae</taxon>
        <taxon>Corynebacterium</taxon>
    </lineage>
</organism>
<sequence>MSESTSSTNSTAILNDTFNPKPGVPYARVEDHEFATRDEFRAWASKEMAAGNVFSATIANAPREDRIKSFVMDLVRDGIDDAAEEIVSRIDCGDFTMKEALTAITASINDLDAEDVVSDIVNDHFS</sequence>
<name>A0A161J8G0_9CORY</name>
<gene>
    <name evidence="1" type="ORF">N24_1860</name>
</gene>
<accession>A0A161J8G0</accession>
<protein>
    <submittedName>
        <fullName evidence="1">Uncharacterized protein</fullName>
    </submittedName>
</protein>
<dbReference type="Proteomes" id="UP000218244">
    <property type="component" value="Chromosome"/>
</dbReference>
<proteinExistence type="predicted"/>